<name>A0ABM7D222_9GAMM</name>
<protein>
    <recommendedName>
        <fullName evidence="4">2TM domain-containing protein</fullName>
    </recommendedName>
</protein>
<sequence>MDNKKTDYSAYSLTDLMRARQEIDEDQYPEEYQEIQSLIKANVQGFDDKFRQKSPPEQRLNAKTARASAVGLSVMLIYALYTGHFPGRSGGLYANEDPYWYWALFCFLSISNLYAFYVWIVDSKSSSD</sequence>
<feature type="transmembrane region" description="Helical" evidence="1">
    <location>
        <begin position="99"/>
        <end position="120"/>
    </location>
</feature>
<evidence type="ECO:0000313" key="2">
    <source>
        <dbReference type="EMBL" id="AZQ10434.1"/>
    </source>
</evidence>
<evidence type="ECO:0008006" key="4">
    <source>
        <dbReference type="Google" id="ProtNLM"/>
    </source>
</evidence>
<dbReference type="RefSeq" id="WP_126166803.1">
    <property type="nucleotide sequence ID" value="NZ_CP020373.1"/>
</dbReference>
<reference evidence="3" key="1">
    <citation type="submission" date="2017-03" db="EMBL/GenBank/DDBJ databases">
        <title>Full genome sequence of a non-lethal Shewanella isolate that potentiates virulence of Vibio parahaemolyticus causing acute hepatopancreatic necrosis disease (AHPND) in shrimp.</title>
        <authorList>
            <person name="Prachumwat A."/>
            <person name="Sritunyalucksana K."/>
        </authorList>
    </citation>
    <scope>NUCLEOTIDE SEQUENCE [LARGE SCALE GENOMIC DNA]</scope>
    <source>
        <strain evidence="3">TH2012</strain>
    </source>
</reference>
<organism evidence="2 3">
    <name type="scientific">Shewanella khirikhana</name>
    <dbReference type="NCBI Taxonomy" id="1965282"/>
    <lineage>
        <taxon>Bacteria</taxon>
        <taxon>Pseudomonadati</taxon>
        <taxon>Pseudomonadota</taxon>
        <taxon>Gammaproteobacteria</taxon>
        <taxon>Alteromonadales</taxon>
        <taxon>Shewanellaceae</taxon>
        <taxon>Shewanella</taxon>
    </lineage>
</organism>
<gene>
    <name evidence="2" type="ORF">STH12_01312</name>
</gene>
<keyword evidence="1" id="KW-1133">Transmembrane helix</keyword>
<evidence type="ECO:0000313" key="3">
    <source>
        <dbReference type="Proteomes" id="UP000278437"/>
    </source>
</evidence>
<feature type="transmembrane region" description="Helical" evidence="1">
    <location>
        <begin position="67"/>
        <end position="87"/>
    </location>
</feature>
<dbReference type="Proteomes" id="UP000278437">
    <property type="component" value="Chromosome"/>
</dbReference>
<keyword evidence="3" id="KW-1185">Reference proteome</keyword>
<accession>A0ABM7D222</accession>
<evidence type="ECO:0000256" key="1">
    <source>
        <dbReference type="SAM" id="Phobius"/>
    </source>
</evidence>
<proteinExistence type="predicted"/>
<keyword evidence="1" id="KW-0472">Membrane</keyword>
<keyword evidence="1" id="KW-0812">Transmembrane</keyword>
<dbReference type="EMBL" id="CP020373">
    <property type="protein sequence ID" value="AZQ10434.1"/>
    <property type="molecule type" value="Genomic_DNA"/>
</dbReference>